<dbReference type="Gene3D" id="2.60.40.10">
    <property type="entry name" value="Immunoglobulins"/>
    <property type="match status" value="1"/>
</dbReference>
<dbReference type="Pfam" id="PF00128">
    <property type="entry name" value="Alpha-amylase"/>
    <property type="match status" value="1"/>
</dbReference>
<comment type="similarity">
    <text evidence="1">Belongs to the glycosyl hydrolase 13 family.</text>
</comment>
<dbReference type="InterPro" id="IPR004193">
    <property type="entry name" value="Glyco_hydro_13_N"/>
</dbReference>
<dbReference type="PANTHER" id="PTHR43002">
    <property type="entry name" value="GLYCOGEN DEBRANCHING ENZYME"/>
    <property type="match status" value="1"/>
</dbReference>
<sequence length="563" mass="63540">MELVQSQCGSWFVYSFCKLCPRPEKTQYVEDSKRRVRNWKNWGLIENHSKKFASLIVNASSDGGAEVVVVEKPPKLQRFQVFDGSPTPFGATARDGGVNFAVYSSNALSATLCFMTLSDLHQKRVTEQISMDPMANRTGDVWHVFLKGDFEDMLYGYKFDGKFCTEGGHYYDSSQILLDPYAKAVVSRGDFGVLGPEDDCWPQMACMVPSANIELMESMLELLDPFPRIPGLDQGHRNRKKPRISVTSFVDLSFMSNIVESDSTLRGGLSNFDDPSTLASNLQIPSALTWGLRSLRCTIIEFDWEGDLPLKFPQRDLVIYEMHIRGFTRHDSSRTEFPGTYLGVVEKLDHLKELGVNCVELMPCHEFNELEYYCYNSVLDDYKVNFWGYSTINYFSPMIRYSSAGKRDCGSGAINEFKLLVKEAHKRGIEVIMDVVFNHTAEGNEKGATLSFRGVDNSVFYMLAPKGEFYNYSGCGNTFNCNHPVVRQFILDCLRSTMMGTVHGTYAKHLQCMGSALRFVSVKGEFPMGKETYKVCTEGGVCEGRVSQWRGKQTTKVARIMSP</sequence>
<dbReference type="GO" id="GO:0004553">
    <property type="term" value="F:hydrolase activity, hydrolyzing O-glycosyl compounds"/>
    <property type="evidence" value="ECO:0007669"/>
    <property type="project" value="InterPro"/>
</dbReference>
<feature type="domain" description="Glycoside hydrolase family 13 N-terminal" evidence="3">
    <location>
        <begin position="88"/>
        <end position="182"/>
    </location>
</feature>
<organism evidence="4 5">
    <name type="scientific">Camellia sinensis var. sinensis</name>
    <name type="common">China tea</name>
    <dbReference type="NCBI Taxonomy" id="542762"/>
    <lineage>
        <taxon>Eukaryota</taxon>
        <taxon>Viridiplantae</taxon>
        <taxon>Streptophyta</taxon>
        <taxon>Embryophyta</taxon>
        <taxon>Tracheophyta</taxon>
        <taxon>Spermatophyta</taxon>
        <taxon>Magnoliopsida</taxon>
        <taxon>eudicotyledons</taxon>
        <taxon>Gunneridae</taxon>
        <taxon>Pentapetalae</taxon>
        <taxon>asterids</taxon>
        <taxon>Ericales</taxon>
        <taxon>Theaceae</taxon>
        <taxon>Camellia</taxon>
    </lineage>
</organism>
<gene>
    <name evidence="4" type="ORF">TEA_013874</name>
</gene>
<evidence type="ECO:0008006" key="6">
    <source>
        <dbReference type="Google" id="ProtNLM"/>
    </source>
</evidence>
<protein>
    <recommendedName>
        <fullName evidence="6">Glycosyl hydrolase family 13 catalytic domain-containing protein</fullName>
    </recommendedName>
</protein>
<evidence type="ECO:0000259" key="3">
    <source>
        <dbReference type="Pfam" id="PF02922"/>
    </source>
</evidence>
<name>A0A4S4E2T2_CAMSN</name>
<dbReference type="Gene3D" id="3.20.20.80">
    <property type="entry name" value="Glycosidases"/>
    <property type="match status" value="1"/>
</dbReference>
<reference evidence="4 5" key="1">
    <citation type="journal article" date="2018" name="Proc. Natl. Acad. Sci. U.S.A.">
        <title>Draft genome sequence of Camellia sinensis var. sinensis provides insights into the evolution of the tea genome and tea quality.</title>
        <authorList>
            <person name="Wei C."/>
            <person name="Yang H."/>
            <person name="Wang S."/>
            <person name="Zhao J."/>
            <person name="Liu C."/>
            <person name="Gao L."/>
            <person name="Xia E."/>
            <person name="Lu Y."/>
            <person name="Tai Y."/>
            <person name="She G."/>
            <person name="Sun J."/>
            <person name="Cao H."/>
            <person name="Tong W."/>
            <person name="Gao Q."/>
            <person name="Li Y."/>
            <person name="Deng W."/>
            <person name="Jiang X."/>
            <person name="Wang W."/>
            <person name="Chen Q."/>
            <person name="Zhang S."/>
            <person name="Li H."/>
            <person name="Wu J."/>
            <person name="Wang P."/>
            <person name="Li P."/>
            <person name="Shi C."/>
            <person name="Zheng F."/>
            <person name="Jian J."/>
            <person name="Huang B."/>
            <person name="Shan D."/>
            <person name="Shi M."/>
            <person name="Fang C."/>
            <person name="Yue Y."/>
            <person name="Li F."/>
            <person name="Li D."/>
            <person name="Wei S."/>
            <person name="Han B."/>
            <person name="Jiang C."/>
            <person name="Yin Y."/>
            <person name="Xia T."/>
            <person name="Zhang Z."/>
            <person name="Bennetzen J.L."/>
            <person name="Zhao S."/>
            <person name="Wan X."/>
        </authorList>
    </citation>
    <scope>NUCLEOTIDE SEQUENCE [LARGE SCALE GENOMIC DNA]</scope>
    <source>
        <strain evidence="5">cv. Shuchazao</strain>
        <tissue evidence="4">Leaf</tissue>
    </source>
</reference>
<dbReference type="GO" id="GO:0005975">
    <property type="term" value="P:carbohydrate metabolic process"/>
    <property type="evidence" value="ECO:0007669"/>
    <property type="project" value="InterPro"/>
</dbReference>
<dbReference type="EMBL" id="SDRB02007971">
    <property type="protein sequence ID" value="THG10181.1"/>
    <property type="molecule type" value="Genomic_DNA"/>
</dbReference>
<dbReference type="InterPro" id="IPR044505">
    <property type="entry name" value="GlgX_Isoamylase_N_E_set"/>
</dbReference>
<proteinExistence type="inferred from homology"/>
<dbReference type="FunFam" id="2.60.40.10:FF:001593">
    <property type="entry name" value="Isoamylase 1, chloroplastic"/>
    <property type="match status" value="1"/>
</dbReference>
<comment type="caution">
    <text evidence="4">The sequence shown here is derived from an EMBL/GenBank/DDBJ whole genome shotgun (WGS) entry which is preliminary data.</text>
</comment>
<dbReference type="SUPFAM" id="SSF81296">
    <property type="entry name" value="E set domains"/>
    <property type="match status" value="1"/>
</dbReference>
<dbReference type="AlphaFoldDB" id="A0A4S4E2T2"/>
<dbReference type="Pfam" id="PF02922">
    <property type="entry name" value="CBM_48"/>
    <property type="match status" value="1"/>
</dbReference>
<accession>A0A4S4E2T2</accession>
<evidence type="ECO:0000313" key="5">
    <source>
        <dbReference type="Proteomes" id="UP000306102"/>
    </source>
</evidence>
<dbReference type="Proteomes" id="UP000306102">
    <property type="component" value="Unassembled WGS sequence"/>
</dbReference>
<dbReference type="InterPro" id="IPR006047">
    <property type="entry name" value="GH13_cat_dom"/>
</dbReference>
<evidence type="ECO:0000256" key="1">
    <source>
        <dbReference type="ARBA" id="ARBA00008061"/>
    </source>
</evidence>
<dbReference type="STRING" id="542762.A0A4S4E2T2"/>
<evidence type="ECO:0000313" key="4">
    <source>
        <dbReference type="EMBL" id="THG10181.1"/>
    </source>
</evidence>
<dbReference type="InterPro" id="IPR014756">
    <property type="entry name" value="Ig_E-set"/>
</dbReference>
<dbReference type="CDD" id="cd02856">
    <property type="entry name" value="E_set_GDE_Isoamylase_N"/>
    <property type="match status" value="1"/>
</dbReference>
<evidence type="ECO:0000259" key="2">
    <source>
        <dbReference type="Pfam" id="PF00128"/>
    </source>
</evidence>
<dbReference type="InterPro" id="IPR017853">
    <property type="entry name" value="GH"/>
</dbReference>
<dbReference type="InterPro" id="IPR013783">
    <property type="entry name" value="Ig-like_fold"/>
</dbReference>
<feature type="domain" description="Glycosyl hydrolase family 13 catalytic" evidence="2">
    <location>
        <begin position="330"/>
        <end position="444"/>
    </location>
</feature>
<dbReference type="SUPFAM" id="SSF51445">
    <property type="entry name" value="(Trans)glycosidases"/>
    <property type="match status" value="1"/>
</dbReference>
<keyword evidence="5" id="KW-1185">Reference proteome</keyword>